<feature type="region of interest" description="Disordered" evidence="1">
    <location>
        <begin position="210"/>
        <end position="252"/>
    </location>
</feature>
<dbReference type="InterPro" id="IPR000219">
    <property type="entry name" value="DH_dom"/>
</dbReference>
<dbReference type="OrthoDB" id="8059989at2759"/>
<evidence type="ECO:0000313" key="3">
    <source>
        <dbReference type="EMBL" id="EON67178.1"/>
    </source>
</evidence>
<protein>
    <recommendedName>
        <fullName evidence="2">DH domain-containing protein</fullName>
    </recommendedName>
</protein>
<dbReference type="SMART" id="SM00325">
    <property type="entry name" value="RhoGEF"/>
    <property type="match status" value="1"/>
</dbReference>
<accession>R7YZB6</accession>
<dbReference type="Gene3D" id="1.20.900.10">
    <property type="entry name" value="Dbl homology (DH) domain"/>
    <property type="match status" value="1"/>
</dbReference>
<dbReference type="PANTHER" id="PTHR45818:SF3">
    <property type="entry name" value="PROTEIN VAV"/>
    <property type="match status" value="1"/>
</dbReference>
<feature type="region of interest" description="Disordered" evidence="1">
    <location>
        <begin position="280"/>
        <end position="304"/>
    </location>
</feature>
<name>R7YZB6_CONA1</name>
<keyword evidence="4" id="KW-1185">Reference proteome</keyword>
<gene>
    <name evidence="3" type="ORF">W97_06431</name>
</gene>
<dbReference type="Pfam" id="PF00621">
    <property type="entry name" value="RhoGEF"/>
    <property type="match status" value="1"/>
</dbReference>
<evidence type="ECO:0000259" key="2">
    <source>
        <dbReference type="PROSITE" id="PS50010"/>
    </source>
</evidence>
<dbReference type="PANTHER" id="PTHR45818">
    <property type="entry name" value="PROTEIN VAV"/>
    <property type="match status" value="1"/>
</dbReference>
<evidence type="ECO:0000313" key="4">
    <source>
        <dbReference type="Proteomes" id="UP000016924"/>
    </source>
</evidence>
<dbReference type="EMBL" id="JH767585">
    <property type="protein sequence ID" value="EON67178.1"/>
    <property type="molecule type" value="Genomic_DNA"/>
</dbReference>
<proteinExistence type="predicted"/>
<dbReference type="SUPFAM" id="SSF48065">
    <property type="entry name" value="DBL homology domain (DH-domain)"/>
    <property type="match status" value="1"/>
</dbReference>
<feature type="compositionally biased region" description="Polar residues" evidence="1">
    <location>
        <begin position="905"/>
        <end position="916"/>
    </location>
</feature>
<dbReference type="AlphaFoldDB" id="R7YZB6"/>
<dbReference type="RefSeq" id="XP_007782495.1">
    <property type="nucleotide sequence ID" value="XM_007784305.1"/>
</dbReference>
<feature type="compositionally biased region" description="Basic and acidic residues" evidence="1">
    <location>
        <begin position="230"/>
        <end position="240"/>
    </location>
</feature>
<dbReference type="PROSITE" id="PS50010">
    <property type="entry name" value="DH_2"/>
    <property type="match status" value="1"/>
</dbReference>
<organism evidence="3 4">
    <name type="scientific">Coniosporium apollinis (strain CBS 100218)</name>
    <name type="common">Rock-inhabiting black yeast</name>
    <dbReference type="NCBI Taxonomy" id="1168221"/>
    <lineage>
        <taxon>Eukaryota</taxon>
        <taxon>Fungi</taxon>
        <taxon>Dikarya</taxon>
        <taxon>Ascomycota</taxon>
        <taxon>Pezizomycotina</taxon>
        <taxon>Dothideomycetes</taxon>
        <taxon>Dothideomycetes incertae sedis</taxon>
        <taxon>Coniosporium</taxon>
    </lineage>
</organism>
<feature type="compositionally biased region" description="Polar residues" evidence="1">
    <location>
        <begin position="958"/>
        <end position="974"/>
    </location>
</feature>
<feature type="domain" description="DH" evidence="2">
    <location>
        <begin position="324"/>
        <end position="582"/>
    </location>
</feature>
<evidence type="ECO:0000256" key="1">
    <source>
        <dbReference type="SAM" id="MobiDB-lite"/>
    </source>
</evidence>
<reference evidence="4" key="1">
    <citation type="submission" date="2012-06" db="EMBL/GenBank/DDBJ databases">
        <title>The genome sequence of Coniosporium apollinis CBS 100218.</title>
        <authorList>
            <consortium name="The Broad Institute Genome Sequencing Platform"/>
            <person name="Cuomo C."/>
            <person name="Gorbushina A."/>
            <person name="Noack S."/>
            <person name="Walker B."/>
            <person name="Young S.K."/>
            <person name="Zeng Q."/>
            <person name="Gargeya S."/>
            <person name="Fitzgerald M."/>
            <person name="Haas B."/>
            <person name="Abouelleil A."/>
            <person name="Alvarado L."/>
            <person name="Arachchi H.M."/>
            <person name="Berlin A.M."/>
            <person name="Chapman S.B."/>
            <person name="Goldberg J."/>
            <person name="Griggs A."/>
            <person name="Gujja S."/>
            <person name="Hansen M."/>
            <person name="Howarth C."/>
            <person name="Imamovic A."/>
            <person name="Larimer J."/>
            <person name="McCowan C."/>
            <person name="Montmayeur A."/>
            <person name="Murphy C."/>
            <person name="Neiman D."/>
            <person name="Pearson M."/>
            <person name="Priest M."/>
            <person name="Roberts A."/>
            <person name="Saif S."/>
            <person name="Shea T."/>
            <person name="Sisk P."/>
            <person name="Sykes S."/>
            <person name="Wortman J."/>
            <person name="Nusbaum C."/>
            <person name="Birren B."/>
        </authorList>
    </citation>
    <scope>NUCLEOTIDE SEQUENCE [LARGE SCALE GENOMIC DNA]</scope>
    <source>
        <strain evidence="4">CBS 100218</strain>
    </source>
</reference>
<dbReference type="GeneID" id="19903742"/>
<dbReference type="STRING" id="1168221.R7YZB6"/>
<dbReference type="GO" id="GO:0005085">
    <property type="term" value="F:guanyl-nucleotide exchange factor activity"/>
    <property type="evidence" value="ECO:0007669"/>
    <property type="project" value="InterPro"/>
</dbReference>
<dbReference type="Proteomes" id="UP000016924">
    <property type="component" value="Unassembled WGS sequence"/>
</dbReference>
<dbReference type="HOGENOM" id="CLU_010210_2_0_1"/>
<sequence length="1082" mass="119699">MAFVLSLPPQSPLKRSFSETPYLRSGSPLSDASGGTVRQYAYCNISATSFSSLLVNGGPKADENAMPSPTAYSLRNLANELWAAPTCRRVSSHIPRKTSWGTDIPPPPRPRSQGAFSLEIDAGPLQTVDLNEDSIPLPAFADNCEHDALSIYEVAEEIFPEGSIRTISSFGSSGEVIESEDRGNESSAGDSHALPFKRWISTLRRRNLQKRKGLTTRDERWPIDSPSPEQADHDDHEPATKHQAGHQKSLSDGSSLAFITKVKSATITMASSSIAPLSRKGTRVGRLRRENRSSGFSDPRGSMDSVRSRLEPIIDEDVWHRSIQRRKTLEEIIASEEGYIGDMKALIDVSFTLLGSASTLSLQAQKSIHQNLAEIVQLNEDILGELYKVVPNAEYTQNSTIHLPVVSRPKHLRWHSVDIAPSRAPIAKLTRKLRLSLDLDRPAEECPVGVSAGSKTAADVARVFSKFMKRFFAYEEYGSQYQTMLQDAENTSKTTPAWQSYERGMEALANSLASVNGRDCSGKKSLTYRDLLMKPIQRITRYHLLFERLCKDTPVCDDPVSYAELEKVWLRLKETATRVNNAQDDLKTRKLVETTWLLQDRLVFENQGLSRAVISRLLGHVTLCGVLHVAYQATDRVRGQYMICVLYRSCLILATATKSFTNYDVVAAIALANGSVEEADNGRGLQCHTVPYTWKFVFEHGNRIFELIMSACSTKEEEEWRKHLHTGITAENDDLAHGRSDVRDLFASLTLDLKSLGPAFGLKGNAGRRLSIHRAATLGPKTNLNQVIIKNTEAQKLGQGNQSATSLPVARSQSLLSAGHIPTLAPRRGERTRLENHLQDVWTKDVLPYPGMGPRRAENPIRASANSVMRKLSMASITSNFSKRSASYTSLASSRREEPYRLGQKLSNSALSKTSCPPTTKPLVDFHNTPRAFLPADFELDIAPVKSKPNRATLSVITSQPSSAQGSENPTESVQPLKKVENRAIWFDNPHEPESCSSSSTNLTLTTNTAKLPEPYITSLDGAATDVAKFLEPFVPGPTAPKPSRKAHTFIAPVKRTFKPRRRLLSFLGLNRTPVEERPVSA</sequence>
<feature type="region of interest" description="Disordered" evidence="1">
    <location>
        <begin position="14"/>
        <end position="33"/>
    </location>
</feature>
<feature type="region of interest" description="Disordered" evidence="1">
    <location>
        <begin position="890"/>
        <end position="916"/>
    </location>
</feature>
<dbReference type="eggNOG" id="ENOG502RHA2">
    <property type="taxonomic scope" value="Eukaryota"/>
</dbReference>
<dbReference type="OMA" id="WTHIQDD"/>
<dbReference type="GO" id="GO:0005737">
    <property type="term" value="C:cytoplasm"/>
    <property type="evidence" value="ECO:0007669"/>
    <property type="project" value="TreeGrafter"/>
</dbReference>
<feature type="region of interest" description="Disordered" evidence="1">
    <location>
        <begin position="958"/>
        <end position="977"/>
    </location>
</feature>
<dbReference type="InterPro" id="IPR035899">
    <property type="entry name" value="DBL_dom_sf"/>
</dbReference>